<dbReference type="EMBL" id="JAEACQ010000258">
    <property type="protein sequence ID" value="MBL7631043.1"/>
    <property type="molecule type" value="Genomic_DNA"/>
</dbReference>
<organism evidence="1 2">
    <name type="scientific">Frankia nepalensis</name>
    <dbReference type="NCBI Taxonomy" id="1836974"/>
    <lineage>
        <taxon>Bacteria</taxon>
        <taxon>Bacillati</taxon>
        <taxon>Actinomycetota</taxon>
        <taxon>Actinomycetes</taxon>
        <taxon>Frankiales</taxon>
        <taxon>Frankiaceae</taxon>
        <taxon>Frankia</taxon>
    </lineage>
</organism>
<evidence type="ECO:0000313" key="1">
    <source>
        <dbReference type="EMBL" id="MBL7631043.1"/>
    </source>
</evidence>
<reference evidence="1" key="1">
    <citation type="submission" date="2020-12" db="EMBL/GenBank/DDBJ databases">
        <title>Genomic characterization of non-nitrogen-fixing Frankia strains.</title>
        <authorList>
            <person name="Carlos-Shanley C."/>
            <person name="Guerra T."/>
            <person name="Hahn D."/>
        </authorList>
    </citation>
    <scope>NUCLEOTIDE SEQUENCE</scope>
    <source>
        <strain evidence="1">CN6</strain>
    </source>
</reference>
<keyword evidence="2" id="KW-1185">Reference proteome</keyword>
<evidence type="ECO:0000313" key="2">
    <source>
        <dbReference type="Proteomes" id="UP000604475"/>
    </source>
</evidence>
<gene>
    <name evidence="1" type="ORF">I7412_28570</name>
</gene>
<accession>A0A937RQX2</accession>
<sequence>MAEASLTKPHLIPPEATALRASQVGTHRIGWFSFQPLYDWITAEKPDLLD</sequence>
<proteinExistence type="predicted"/>
<dbReference type="AlphaFoldDB" id="A0A937RQX2"/>
<dbReference type="Proteomes" id="UP000604475">
    <property type="component" value="Unassembled WGS sequence"/>
</dbReference>
<name>A0A937RQX2_9ACTN</name>
<protein>
    <submittedName>
        <fullName evidence="1">Uncharacterized protein</fullName>
    </submittedName>
</protein>
<comment type="caution">
    <text evidence="1">The sequence shown here is derived from an EMBL/GenBank/DDBJ whole genome shotgun (WGS) entry which is preliminary data.</text>
</comment>